<feature type="chain" id="PRO_5042297670" description="Secreted protein" evidence="1">
    <location>
        <begin position="23"/>
        <end position="112"/>
    </location>
</feature>
<evidence type="ECO:0000256" key="1">
    <source>
        <dbReference type="SAM" id="SignalP"/>
    </source>
</evidence>
<accession>A0AAE0PFS5</accession>
<keyword evidence="1" id="KW-0732">Signal</keyword>
<organism evidence="2 3">
    <name type="scientific">Sordaria brevicollis</name>
    <dbReference type="NCBI Taxonomy" id="83679"/>
    <lineage>
        <taxon>Eukaryota</taxon>
        <taxon>Fungi</taxon>
        <taxon>Dikarya</taxon>
        <taxon>Ascomycota</taxon>
        <taxon>Pezizomycotina</taxon>
        <taxon>Sordariomycetes</taxon>
        <taxon>Sordariomycetidae</taxon>
        <taxon>Sordariales</taxon>
        <taxon>Sordariaceae</taxon>
        <taxon>Sordaria</taxon>
    </lineage>
</organism>
<feature type="signal peptide" evidence="1">
    <location>
        <begin position="1"/>
        <end position="22"/>
    </location>
</feature>
<comment type="caution">
    <text evidence="2">The sequence shown here is derived from an EMBL/GenBank/DDBJ whole genome shotgun (WGS) entry which is preliminary data.</text>
</comment>
<keyword evidence="3" id="KW-1185">Reference proteome</keyword>
<evidence type="ECO:0008006" key="4">
    <source>
        <dbReference type="Google" id="ProtNLM"/>
    </source>
</evidence>
<reference evidence="2" key="2">
    <citation type="submission" date="2023-07" db="EMBL/GenBank/DDBJ databases">
        <authorList>
            <consortium name="Lawrence Berkeley National Laboratory"/>
            <person name="Haridas S."/>
            <person name="Hensen N."/>
            <person name="Bonometti L."/>
            <person name="Westerberg I."/>
            <person name="Brannstrom I.O."/>
            <person name="Guillou S."/>
            <person name="Cros-Aarteil S."/>
            <person name="Calhoun S."/>
            <person name="Kuo A."/>
            <person name="Mondo S."/>
            <person name="Pangilinan J."/>
            <person name="Riley R."/>
            <person name="LaButti K."/>
            <person name="Andreopoulos B."/>
            <person name="Lipzen A."/>
            <person name="Chen C."/>
            <person name="Yanf M."/>
            <person name="Daum C."/>
            <person name="Ng V."/>
            <person name="Clum A."/>
            <person name="Steindorff A."/>
            <person name="Ohm R."/>
            <person name="Martin F."/>
            <person name="Silar P."/>
            <person name="Natvig D."/>
            <person name="Lalanne C."/>
            <person name="Gautier V."/>
            <person name="Ament-velasquez S.L."/>
            <person name="Kruys A."/>
            <person name="Hutchinson M.I."/>
            <person name="Powell A.J."/>
            <person name="Barry K."/>
            <person name="Miller A.N."/>
            <person name="Grigoriev I.V."/>
            <person name="Debuchy R."/>
            <person name="Gladieux P."/>
            <person name="Thoren M.H."/>
            <person name="Johannesson H."/>
        </authorList>
    </citation>
    <scope>NUCLEOTIDE SEQUENCE</scope>
    <source>
        <strain evidence="2">FGSC 1904</strain>
    </source>
</reference>
<gene>
    <name evidence="2" type="ORF">B0T20DRAFT_187045</name>
</gene>
<reference evidence="2" key="1">
    <citation type="journal article" date="2023" name="Mol. Phylogenet. Evol.">
        <title>Genome-scale phylogeny and comparative genomics of the fungal order Sordariales.</title>
        <authorList>
            <person name="Hensen N."/>
            <person name="Bonometti L."/>
            <person name="Westerberg I."/>
            <person name="Brannstrom I.O."/>
            <person name="Guillou S."/>
            <person name="Cros-Aarteil S."/>
            <person name="Calhoun S."/>
            <person name="Haridas S."/>
            <person name="Kuo A."/>
            <person name="Mondo S."/>
            <person name="Pangilinan J."/>
            <person name="Riley R."/>
            <person name="LaButti K."/>
            <person name="Andreopoulos B."/>
            <person name="Lipzen A."/>
            <person name="Chen C."/>
            <person name="Yan M."/>
            <person name="Daum C."/>
            <person name="Ng V."/>
            <person name="Clum A."/>
            <person name="Steindorff A."/>
            <person name="Ohm R.A."/>
            <person name="Martin F."/>
            <person name="Silar P."/>
            <person name="Natvig D.O."/>
            <person name="Lalanne C."/>
            <person name="Gautier V."/>
            <person name="Ament-Velasquez S.L."/>
            <person name="Kruys A."/>
            <person name="Hutchinson M.I."/>
            <person name="Powell A.J."/>
            <person name="Barry K."/>
            <person name="Miller A.N."/>
            <person name="Grigoriev I.V."/>
            <person name="Debuchy R."/>
            <person name="Gladieux P."/>
            <person name="Hiltunen Thoren M."/>
            <person name="Johannesson H."/>
        </authorList>
    </citation>
    <scope>NUCLEOTIDE SEQUENCE</scope>
    <source>
        <strain evidence="2">FGSC 1904</strain>
    </source>
</reference>
<dbReference type="AlphaFoldDB" id="A0AAE0PFS5"/>
<sequence length="112" mass="12729">MLSFFLIVWALQFSCFGFRAWSQSPPPPPFFFSHQTEQNKSDLSLTRPRTLPCLVTFSIPGPYLPLEVQSSILHTQVLSSSFLDCLPSYNIQSDWAQVLLTCLPQHTDLPLL</sequence>
<protein>
    <recommendedName>
        <fullName evidence="4">Secreted protein</fullName>
    </recommendedName>
</protein>
<name>A0AAE0PFS5_SORBR</name>
<dbReference type="EMBL" id="JAUTDP010000005">
    <property type="protein sequence ID" value="KAK3398987.1"/>
    <property type="molecule type" value="Genomic_DNA"/>
</dbReference>
<dbReference type="Proteomes" id="UP001281003">
    <property type="component" value="Unassembled WGS sequence"/>
</dbReference>
<evidence type="ECO:0000313" key="2">
    <source>
        <dbReference type="EMBL" id="KAK3398987.1"/>
    </source>
</evidence>
<proteinExistence type="predicted"/>
<evidence type="ECO:0000313" key="3">
    <source>
        <dbReference type="Proteomes" id="UP001281003"/>
    </source>
</evidence>